<feature type="region of interest" description="Disordered" evidence="1">
    <location>
        <begin position="211"/>
        <end position="249"/>
    </location>
</feature>
<name>A0A0G4F6G1_VITBC</name>
<dbReference type="InterPro" id="IPR046368">
    <property type="entry name" value="Tag1"/>
</dbReference>
<dbReference type="PhylomeDB" id="A0A0G4F6G1"/>
<accession>A0A0G4F6G1</accession>
<feature type="compositionally biased region" description="Low complexity" evidence="1">
    <location>
        <begin position="156"/>
        <end position="168"/>
    </location>
</feature>
<keyword evidence="2" id="KW-0472">Membrane</keyword>
<keyword evidence="2" id="KW-0812">Transmembrane</keyword>
<keyword evidence="2" id="KW-1133">Transmembrane helix</keyword>
<feature type="compositionally biased region" description="Basic and acidic residues" evidence="1">
    <location>
        <begin position="61"/>
        <end position="70"/>
    </location>
</feature>
<dbReference type="OrthoDB" id="10039566at2759"/>
<feature type="region of interest" description="Disordered" evidence="1">
    <location>
        <begin position="1827"/>
        <end position="1853"/>
    </location>
</feature>
<evidence type="ECO:0000313" key="4">
    <source>
        <dbReference type="Proteomes" id="UP000041254"/>
    </source>
</evidence>
<feature type="compositionally biased region" description="Acidic residues" evidence="1">
    <location>
        <begin position="139"/>
        <end position="155"/>
    </location>
</feature>
<evidence type="ECO:0000256" key="2">
    <source>
        <dbReference type="SAM" id="Phobius"/>
    </source>
</evidence>
<feature type="compositionally biased region" description="Basic and acidic residues" evidence="1">
    <location>
        <begin position="346"/>
        <end position="363"/>
    </location>
</feature>
<evidence type="ECO:0000256" key="1">
    <source>
        <dbReference type="SAM" id="MobiDB-lite"/>
    </source>
</evidence>
<feature type="compositionally biased region" description="Acidic residues" evidence="1">
    <location>
        <begin position="294"/>
        <end position="304"/>
    </location>
</feature>
<reference evidence="3 4" key="1">
    <citation type="submission" date="2014-11" db="EMBL/GenBank/DDBJ databases">
        <authorList>
            <person name="Zhu J."/>
            <person name="Qi W."/>
            <person name="Song R."/>
        </authorList>
    </citation>
    <scope>NUCLEOTIDE SEQUENCE [LARGE SCALE GENOMIC DNA]</scope>
</reference>
<dbReference type="EMBL" id="CDMY01000376">
    <property type="protein sequence ID" value="CEM07615.1"/>
    <property type="molecule type" value="Genomic_DNA"/>
</dbReference>
<organism evidence="3 4">
    <name type="scientific">Vitrella brassicaformis (strain CCMP3155)</name>
    <dbReference type="NCBI Taxonomy" id="1169540"/>
    <lineage>
        <taxon>Eukaryota</taxon>
        <taxon>Sar</taxon>
        <taxon>Alveolata</taxon>
        <taxon>Colpodellida</taxon>
        <taxon>Vitrellaceae</taxon>
        <taxon>Vitrella</taxon>
    </lineage>
</organism>
<sequence>MQRLDLFYPPNPDDEVESPPAFLQAVRQHGIEVIKTPPSSNRDYPASVRRSPRFGIDSDDDHNTECESTGRRWGAAPPPASPDRFLTARRGQGTTTGERLFISDTTSVSEGPTPSTTARGVQSQQAWQDLLLQTVGTVQEDEQGNDDEHDSDEEPIPSLSISSVSPESLARSNCERLAMDVDHMLTRRSADGGLSMMIPLPGTVLRTQLSRTLESSPPSEGGRDGSSPMTFHHRSSMHQGGGVGIVTTSDSDSLAYSEEPVTLDDVQPSPQVRLNWPDSVLAELSDRLKDEMQADDDFDLDPPTDADHLKSPQPLAEPRPEPDVPHAASPMTEENHHASRVTTRQPESDHSPTHEWSPQDHHSATSAADDGSPHDKTPNTASDTVTPVSRRMLWWIRSTPVSPYHGGSTRDTTYRQQDKATRPFFPSMRSEAGAKKRRRRRVMLFACGGVMVLLLTLALVGIYGILPGVVQRSLDKSSLVLDAIYISNPSLSGKGGYGFDLAVSGSMQRPEGLARSVRVTTKPFRLEMYGVVSENHSPPMIPDNSTNRSGIHAVFEGLGGSSSSDLPMGSFEAPPMVLEGSPAPLTLECRVRVDDSTSFDAFTYLLTARPGEQAGRDGLGWRFVGSEGLDIKVELPFGAIDLPFHINSLKYERYLPNDAMGGSLGAALAADGVEVSDLELKGKDDIGKGVDLSLTVVFHNPSKLSIETLGDVHLALAYKGLPIGELVASSASLESGRNTWRLEGRLEPASRLADGTDGRALMSEMVTAILKQEKPVVAAKGKRSSLPIFSSAVRALDLTLPFSFGTSDLLQAGATDANATARAALVRQVTLVSFNLDLGSVMGVRRVLSGRRLQAATLPVSGQLEASVSNVFGSEVPFNVTSIAISTFLEPASMAVRPFGAPTAAAAAAAAAGGLAIRLSEVDFTGAVAGGGLGVKTVALVDNPSLAQVTLGDVAFVLTLPATTEGEAPVVLGSVGGKGVHLPSGRSKIHLTGQLRPDEADMAAVSSAFSSYIQGGGLPVDIRVTGAGNTTLPRWLETLTANFDLNASLPPLHTLSGVTTGAGGAVGGEFALIEQMEVTAFELDLSNTTATEKRIGVTGGLRATLRNPLGASAPITVDRLSLASDLHRVENDTQWGERFGHLEVPQDNLVITPADGNGTGLIDLTLKLTGVVELLDGGKPFTEFARRLLDADTEADADTSVAGSLSMGLRGEMVSAVGTPMGMLTLSGLPLSETVDFRSLGSLRDRVNLTHWSIEGVDEAANGTAPKLHLAATVELKNPSFLGLSLGDVMWTLSRLDESRRGARIGRLVSSNLTIQPKPAVTTIGLLGSLEPPDGKAAGDFFSEVLNDMILSDTPNPVMVRPSPMGRGAPWLSEVMGSMEMQLSLGGLFADSLLQSITLERLHFAPNADGTVELKGSLMLAARNPFTKVGDVSIDTISMTAQLVDSKSRPVGRLTIPTQPAQRIEPDDTSNGTTNATDSLRARFVFRSSLTIDENSAAIVDLVSALTATDPLPSSALRLQLVGSSNVSVETPLGLIEIRDLPLAVDDPLPLTDGDEPAFDLASAKLGSIAFGSEPGEEGVAFTTDLSVSVPPDFPLSVDLGNVVFALKYPAGGANESITLGELAVEPLRIRAGNNSLPVRGRLLPPDPEDPNAMLQASDFISTYLSGQNATVRVQGVSITIPGAETAPSWLGKTVKAIAVDITLPGRPQQTLQELRIADVSLGAANNATAGATFSASVRGGFTNPLGEGSEVIIKRARVDVAMRRPGAADDETPLGTLTTPFMAVKTSVDEGSPQRSISLELQDGMIVFPDGGERLGNLAADLLRSGDDENLTSSTDDGPTRAAQDTDEPEAEQRVVVGGWVEAEVDSPLGELTLRLPVETDVTIGGISLGNQGGAGGLREWSVRDAANVDEGFDMEAAFDVVIGGDGDGSLASIELGGIELEVWYDGGRLAELVAPDVTLKRGANRLMVRGVIREGITDRDAASAFLSAMVDSRPLPVTIKGKKAVDGEERSWVLMAMEALSLDVELSPSRGDVAEGEGEGKGAGVGAVGVESGEFIGNVAIDSLMFDFTTSAGGGGGGDGGGPVLQGNVEVVYQLPEAFDVTHTVIELNQTVELRRVKDSSLEPPLGRVSLSTTSVSPLTPSAEAFPAHNASRLRAFRASFADATLQTEEGEERERFEAFLVSLVAESGPSVMELSGRASLAVQTAVGELEVREVDLTLRRDIEHIGGTLADRSGVFGTEVTGGTADALIIETVLWIAHQGFLSARLGDVDLDLYLPTNRSLRSSLPDSMTILDETDGGDTILVKVGEVTIPDLALVNGENHTMPIQVRIDPAPGPDLRAGSRVFLSRFVSQLPNDLEVRGRRDSSRNPLLKALFGAWKSRMTIPGSSNKLMQAVELDDLRGIPLINMRILVRLTLRNAFPVDMAIRHNNLTVYNDGTLIASGVVDWRDDPSVIRAESTSNTRWYTLNTFISKAAIRTVLRSLVGRAYVESSGTVEFSVGNYIAYLDYDEKDIPTTCESLCV</sequence>
<protein>
    <submittedName>
        <fullName evidence="3">Uncharacterized protein</fullName>
    </submittedName>
</protein>
<feature type="compositionally biased region" description="Polar residues" evidence="1">
    <location>
        <begin position="92"/>
        <end position="127"/>
    </location>
</feature>
<feature type="region of interest" description="Disordered" evidence="1">
    <location>
        <begin position="34"/>
        <end position="168"/>
    </location>
</feature>
<gene>
    <name evidence="3" type="ORF">Vbra_14510</name>
</gene>
<dbReference type="PANTHER" id="PTHR35895">
    <property type="entry name" value="CHROMOSOME 16, WHOLE GENOME SHOTGUN SEQUENCE"/>
    <property type="match status" value="1"/>
</dbReference>
<feature type="region of interest" description="Disordered" evidence="1">
    <location>
        <begin position="294"/>
        <end position="384"/>
    </location>
</feature>
<keyword evidence="4" id="KW-1185">Reference proteome</keyword>
<evidence type="ECO:0000313" key="3">
    <source>
        <dbReference type="EMBL" id="CEM07615.1"/>
    </source>
</evidence>
<dbReference type="PANTHER" id="PTHR35895:SF3">
    <property type="entry name" value="PRE-RRNA PROCESSING PROTEIN"/>
    <property type="match status" value="1"/>
</dbReference>
<dbReference type="VEuPathDB" id="CryptoDB:Vbra_14510"/>
<dbReference type="Proteomes" id="UP000041254">
    <property type="component" value="Unassembled WGS sequence"/>
</dbReference>
<dbReference type="GO" id="GO:0016020">
    <property type="term" value="C:membrane"/>
    <property type="evidence" value="ECO:0007669"/>
    <property type="project" value="TreeGrafter"/>
</dbReference>
<feature type="transmembrane region" description="Helical" evidence="2">
    <location>
        <begin position="442"/>
        <end position="466"/>
    </location>
</feature>
<dbReference type="InParanoid" id="A0A0G4F6G1"/>
<proteinExistence type="predicted"/>